<dbReference type="InterPro" id="IPR036217">
    <property type="entry name" value="MethylDNA_cys_MeTrfase_DNAb"/>
</dbReference>
<dbReference type="Proteomes" id="UP001150924">
    <property type="component" value="Unassembled WGS sequence"/>
</dbReference>
<dbReference type="CDD" id="cd06445">
    <property type="entry name" value="ATase"/>
    <property type="match status" value="1"/>
</dbReference>
<reference evidence="3" key="1">
    <citation type="submission" date="2022-11" db="EMBL/GenBank/DDBJ databases">
        <title>Minimal conservation of predation-associated metabolite biosynthetic gene clusters underscores biosynthetic potential of Myxococcota including descriptions for ten novel species: Archangium lansinium sp. nov., Myxococcus landrumus sp. nov., Nannocystis bai.</title>
        <authorList>
            <person name="Ahearne A."/>
            <person name="Stevens C."/>
            <person name="Phillips K."/>
        </authorList>
    </citation>
    <scope>NUCLEOTIDE SEQUENCE</scope>
    <source>
        <strain evidence="3">Na p29</strain>
    </source>
</reference>
<keyword evidence="4" id="KW-1185">Reference proteome</keyword>
<organism evidence="3 4">
    <name type="scientific">Nannocystis pusilla</name>
    <dbReference type="NCBI Taxonomy" id="889268"/>
    <lineage>
        <taxon>Bacteria</taxon>
        <taxon>Pseudomonadati</taxon>
        <taxon>Myxococcota</taxon>
        <taxon>Polyangia</taxon>
        <taxon>Nannocystales</taxon>
        <taxon>Nannocystaceae</taxon>
        <taxon>Nannocystis</taxon>
    </lineage>
</organism>
<dbReference type="Pfam" id="PF01035">
    <property type="entry name" value="DNA_binding_1"/>
    <property type="match status" value="1"/>
</dbReference>
<keyword evidence="1" id="KW-0227">DNA damage</keyword>
<dbReference type="PANTHER" id="PTHR42942">
    <property type="entry name" value="6-O-METHYLGUANINE DNA METHYLTRANSFERASE"/>
    <property type="match status" value="1"/>
</dbReference>
<dbReference type="AlphaFoldDB" id="A0A9X3IVW3"/>
<feature type="domain" description="Methylated-DNA-[protein]-cysteine S-methyltransferase DNA binding" evidence="2">
    <location>
        <begin position="6"/>
        <end position="83"/>
    </location>
</feature>
<dbReference type="GO" id="GO:0003824">
    <property type="term" value="F:catalytic activity"/>
    <property type="evidence" value="ECO:0007669"/>
    <property type="project" value="InterPro"/>
</dbReference>
<evidence type="ECO:0000256" key="1">
    <source>
        <dbReference type="ARBA" id="ARBA00022763"/>
    </source>
</evidence>
<dbReference type="PANTHER" id="PTHR42942:SF1">
    <property type="entry name" value="ALKYLTRANSFERASE-LIKE PROTEIN 1"/>
    <property type="match status" value="1"/>
</dbReference>
<dbReference type="EMBL" id="JAPNKE010000002">
    <property type="protein sequence ID" value="MCY1005290.1"/>
    <property type="molecule type" value="Genomic_DNA"/>
</dbReference>
<dbReference type="InterPro" id="IPR014048">
    <property type="entry name" value="MethylDNA_cys_MeTrfase_DNA-bd"/>
</dbReference>
<name>A0A9X3IVW3_9BACT</name>
<proteinExistence type="predicted"/>
<dbReference type="InterPro" id="IPR052520">
    <property type="entry name" value="ATL_DNA_repair"/>
</dbReference>
<sequence>MHPDYARIYATIQRIPRGRVATYGQIAELAGLPGRARQIGYALHALPGGSPVPWQRVLNARGEISLSGPSGDRQRALLVAEGVEFGDDGRIDLGAYQWRPRAARRR</sequence>
<evidence type="ECO:0000313" key="4">
    <source>
        <dbReference type="Proteomes" id="UP001150924"/>
    </source>
</evidence>
<accession>A0A9X3IVW3</accession>
<dbReference type="Gene3D" id="1.10.10.10">
    <property type="entry name" value="Winged helix-like DNA-binding domain superfamily/Winged helix DNA-binding domain"/>
    <property type="match status" value="1"/>
</dbReference>
<comment type="caution">
    <text evidence="3">The sequence shown here is derived from an EMBL/GenBank/DDBJ whole genome shotgun (WGS) entry which is preliminary data.</text>
</comment>
<evidence type="ECO:0000259" key="2">
    <source>
        <dbReference type="Pfam" id="PF01035"/>
    </source>
</evidence>
<dbReference type="InterPro" id="IPR036388">
    <property type="entry name" value="WH-like_DNA-bd_sf"/>
</dbReference>
<dbReference type="RefSeq" id="WP_267766937.1">
    <property type="nucleotide sequence ID" value="NZ_JAPNKE010000002.1"/>
</dbReference>
<evidence type="ECO:0000313" key="3">
    <source>
        <dbReference type="EMBL" id="MCY1005290.1"/>
    </source>
</evidence>
<protein>
    <submittedName>
        <fullName evidence="3">MGMT family protein</fullName>
    </submittedName>
</protein>
<gene>
    <name evidence="3" type="ORF">OV079_06830</name>
</gene>
<dbReference type="GO" id="GO:0006281">
    <property type="term" value="P:DNA repair"/>
    <property type="evidence" value="ECO:0007669"/>
    <property type="project" value="InterPro"/>
</dbReference>
<dbReference type="SUPFAM" id="SSF46767">
    <property type="entry name" value="Methylated DNA-protein cysteine methyltransferase, C-terminal domain"/>
    <property type="match status" value="1"/>
</dbReference>